<dbReference type="Gene3D" id="1.10.10.60">
    <property type="entry name" value="Homeodomain-like"/>
    <property type="match status" value="2"/>
</dbReference>
<evidence type="ECO:0000313" key="6">
    <source>
        <dbReference type="EMBL" id="MFD1220413.1"/>
    </source>
</evidence>
<reference evidence="7" key="1">
    <citation type="journal article" date="2019" name="Int. J. Syst. Evol. Microbiol.">
        <title>The Global Catalogue of Microorganisms (GCM) 10K type strain sequencing project: providing services to taxonomists for standard genome sequencing and annotation.</title>
        <authorList>
            <consortium name="The Broad Institute Genomics Platform"/>
            <consortium name="The Broad Institute Genome Sequencing Center for Infectious Disease"/>
            <person name="Wu L."/>
            <person name="Ma J."/>
        </authorList>
    </citation>
    <scope>NUCLEOTIDE SEQUENCE [LARGE SCALE GENOMIC DNA]</scope>
    <source>
        <strain evidence="7">CCUG 53270</strain>
    </source>
</reference>
<comment type="caution">
    <text evidence="6">The sequence shown here is derived from an EMBL/GenBank/DDBJ whole genome shotgun (WGS) entry which is preliminary data.</text>
</comment>
<gene>
    <name evidence="6" type="ORF">ACFQ4B_09805</name>
</gene>
<keyword evidence="1" id="KW-0805">Transcription regulation</keyword>
<dbReference type="PROSITE" id="PS00041">
    <property type="entry name" value="HTH_ARAC_FAMILY_1"/>
    <property type="match status" value="1"/>
</dbReference>
<dbReference type="InterPro" id="IPR018062">
    <property type="entry name" value="HTH_AraC-typ_CS"/>
</dbReference>
<dbReference type="Proteomes" id="UP001597180">
    <property type="component" value="Unassembled WGS sequence"/>
</dbReference>
<accession>A0ABW3UHC8</accession>
<dbReference type="RefSeq" id="WP_345587384.1">
    <property type="nucleotide sequence ID" value="NZ_BAABJG010000006.1"/>
</dbReference>
<dbReference type="PROSITE" id="PS01124">
    <property type="entry name" value="HTH_ARAC_FAMILY_2"/>
    <property type="match status" value="1"/>
</dbReference>
<protein>
    <submittedName>
        <fullName evidence="6">Helix-turn-helix domain-containing protein</fullName>
    </submittedName>
</protein>
<sequence length="792" mass="90869">MFWRTIRSRRRSVVLTWLLSYLAVLLLPVLISIIVYNSSSKTLESEIHQANDALLKQVREIMDNQFQSMERLSFEMTWNVKVQDLLYSNKYRFPNDQRYDMFQVTQDLKLYKSSYPSIDYFYIYYAADDVLLLPTFTRDLGLGYELLHKGGTLTYDQWLRTLQQKNYKGFIPMPWIGEDGKLRKAVAYVSSYATDPGEQPIGANVILLDQARILGAIANMQFYREGQVLILNKDNQVLVSSTNDTLPDAFPYSQLEGNTGLFYFNNKDGEKMEGFYIHSARSELKYVSIVPSKLYWKKAEQVRNLTYMSILISLLGGITLTYFFLRKNYVPVRQLVQAFAGKSAVSMNEGGNEFHYIEQSIQNTLREMDKFTAQMRQQRQVLKSNFIVKLLKGKLDSQVPVDEALTAYHMQPLSDSYAVMLLYVKERGPFFERIQGMETGDKHMLLQFIVANVVEELVNRQHRGYVAEIDETFACLINFNPKDDNGRLEQLFQIAGEAQAFLLERYQIHMTLSISGIHGSLNGIAQAYSEALDAMEYKLVMGNSDILAYPMLRQEAGQDDNAGYYYPLPVEQQWMNAMKIGDLGRAKQTLEEIIERNFNRPPALSIPLAKCLMFNLASTMIKTTQEIGSGQGPFLRNNPVSVERLLSCETVKEMQVELIGMLEKVCKYTSDKRQQNIQQARQEALRELVDSVVAFIEEHYHDVNLNITMIGDHLDMKPAYVSKLFKDQTGGGLLDYINKVRIEKAKAMIVEQKKSISDVSALVGFNDPNAFIRTFKKYEGITPGKFKETWSA</sequence>
<evidence type="ECO:0000313" key="7">
    <source>
        <dbReference type="Proteomes" id="UP001597180"/>
    </source>
</evidence>
<dbReference type="SUPFAM" id="SSF46689">
    <property type="entry name" value="Homeodomain-like"/>
    <property type="match status" value="1"/>
</dbReference>
<keyword evidence="4" id="KW-1133">Transmembrane helix</keyword>
<dbReference type="InterPro" id="IPR020449">
    <property type="entry name" value="Tscrpt_reg_AraC-type_HTH"/>
</dbReference>
<dbReference type="PANTHER" id="PTHR43280">
    <property type="entry name" value="ARAC-FAMILY TRANSCRIPTIONAL REGULATOR"/>
    <property type="match status" value="1"/>
</dbReference>
<name>A0ABW3UHC8_9BACL</name>
<dbReference type="InterPro" id="IPR041522">
    <property type="entry name" value="CdaR_GGDEF"/>
</dbReference>
<evidence type="ECO:0000256" key="4">
    <source>
        <dbReference type="SAM" id="Phobius"/>
    </source>
</evidence>
<keyword evidence="4" id="KW-0812">Transmembrane</keyword>
<evidence type="ECO:0000259" key="5">
    <source>
        <dbReference type="PROSITE" id="PS01124"/>
    </source>
</evidence>
<evidence type="ECO:0000256" key="1">
    <source>
        <dbReference type="ARBA" id="ARBA00023015"/>
    </source>
</evidence>
<dbReference type="InterPro" id="IPR009057">
    <property type="entry name" value="Homeodomain-like_sf"/>
</dbReference>
<proteinExistence type="predicted"/>
<keyword evidence="2" id="KW-0238">DNA-binding</keyword>
<dbReference type="InterPro" id="IPR018060">
    <property type="entry name" value="HTH_AraC"/>
</dbReference>
<organism evidence="6 7">
    <name type="scientific">Paenibacillus vulneris</name>
    <dbReference type="NCBI Taxonomy" id="1133364"/>
    <lineage>
        <taxon>Bacteria</taxon>
        <taxon>Bacillati</taxon>
        <taxon>Bacillota</taxon>
        <taxon>Bacilli</taxon>
        <taxon>Bacillales</taxon>
        <taxon>Paenibacillaceae</taxon>
        <taxon>Paenibacillus</taxon>
    </lineage>
</organism>
<evidence type="ECO:0000256" key="3">
    <source>
        <dbReference type="ARBA" id="ARBA00023163"/>
    </source>
</evidence>
<feature type="transmembrane region" description="Helical" evidence="4">
    <location>
        <begin position="12"/>
        <end position="36"/>
    </location>
</feature>
<dbReference type="SMART" id="SM00342">
    <property type="entry name" value="HTH_ARAC"/>
    <property type="match status" value="1"/>
</dbReference>
<dbReference type="Pfam" id="PF17853">
    <property type="entry name" value="GGDEF_2"/>
    <property type="match status" value="1"/>
</dbReference>
<keyword evidence="3" id="KW-0804">Transcription</keyword>
<feature type="domain" description="HTH araC/xylS-type" evidence="5">
    <location>
        <begin position="690"/>
        <end position="789"/>
    </location>
</feature>
<dbReference type="PANTHER" id="PTHR43280:SF2">
    <property type="entry name" value="HTH-TYPE TRANSCRIPTIONAL REGULATOR EXSA"/>
    <property type="match status" value="1"/>
</dbReference>
<dbReference type="PRINTS" id="PR00032">
    <property type="entry name" value="HTHARAC"/>
</dbReference>
<dbReference type="EMBL" id="JBHTLU010000013">
    <property type="protein sequence ID" value="MFD1220413.1"/>
    <property type="molecule type" value="Genomic_DNA"/>
</dbReference>
<evidence type="ECO:0000256" key="2">
    <source>
        <dbReference type="ARBA" id="ARBA00023125"/>
    </source>
</evidence>
<keyword evidence="4" id="KW-0472">Membrane</keyword>
<dbReference type="Pfam" id="PF12833">
    <property type="entry name" value="HTH_18"/>
    <property type="match status" value="1"/>
</dbReference>
<keyword evidence="7" id="KW-1185">Reference proteome</keyword>